<dbReference type="Proteomes" id="UP001164250">
    <property type="component" value="Chromosome 2"/>
</dbReference>
<keyword evidence="2" id="KW-1185">Reference proteome</keyword>
<reference evidence="2" key="1">
    <citation type="journal article" date="2023" name="G3 (Bethesda)">
        <title>Genome assembly and association tests identify interacting loci associated with vigor, precocity, and sex in interspecific pistachio rootstocks.</title>
        <authorList>
            <person name="Palmer W."/>
            <person name="Jacygrad E."/>
            <person name="Sagayaradj S."/>
            <person name="Cavanaugh K."/>
            <person name="Han R."/>
            <person name="Bertier L."/>
            <person name="Beede B."/>
            <person name="Kafkas S."/>
            <person name="Golino D."/>
            <person name="Preece J."/>
            <person name="Michelmore R."/>
        </authorList>
    </citation>
    <scope>NUCLEOTIDE SEQUENCE [LARGE SCALE GENOMIC DNA]</scope>
</reference>
<gene>
    <name evidence="1" type="ORF">Patl1_19498</name>
</gene>
<organism evidence="1 2">
    <name type="scientific">Pistacia atlantica</name>
    <dbReference type="NCBI Taxonomy" id="434234"/>
    <lineage>
        <taxon>Eukaryota</taxon>
        <taxon>Viridiplantae</taxon>
        <taxon>Streptophyta</taxon>
        <taxon>Embryophyta</taxon>
        <taxon>Tracheophyta</taxon>
        <taxon>Spermatophyta</taxon>
        <taxon>Magnoliopsida</taxon>
        <taxon>eudicotyledons</taxon>
        <taxon>Gunneridae</taxon>
        <taxon>Pentapetalae</taxon>
        <taxon>rosids</taxon>
        <taxon>malvids</taxon>
        <taxon>Sapindales</taxon>
        <taxon>Anacardiaceae</taxon>
        <taxon>Pistacia</taxon>
    </lineage>
</organism>
<dbReference type="EMBL" id="CM047898">
    <property type="protein sequence ID" value="KAJ0105369.1"/>
    <property type="molecule type" value="Genomic_DNA"/>
</dbReference>
<proteinExistence type="predicted"/>
<protein>
    <submittedName>
        <fullName evidence="1">Uncharacterized protein</fullName>
    </submittedName>
</protein>
<accession>A0ACC1BZN4</accession>
<sequence length="290" mass="32963">MKCSQSSPHHVVLHPQNDQYPIHNLIKSDYNIFNLSSRKVKETRKCGKREQERRTERKEEETGKKRRQDIWFIVVQDVIASSNGANYSTKGKQERHHPTDSMDGLIYKSSLTCSYLLVNEGVKLLIENMEVNKKNRQGLVALDIFYDRQDSLNAEVGEILLRYKAKRASEVAALHRPKHTTCGGYIDYYNHLSSCTQPPRRITGICQKNNTVINKNTNITSILDGKEPSQQRAGHMIQGSVWYLSFLLGNYVAFVLSVCSSLILIGGLPLSTFIGFPSAFDPMFIQFCSD</sequence>
<evidence type="ECO:0000313" key="2">
    <source>
        <dbReference type="Proteomes" id="UP001164250"/>
    </source>
</evidence>
<evidence type="ECO:0000313" key="1">
    <source>
        <dbReference type="EMBL" id="KAJ0105369.1"/>
    </source>
</evidence>
<name>A0ACC1BZN4_9ROSI</name>
<comment type="caution">
    <text evidence="1">The sequence shown here is derived from an EMBL/GenBank/DDBJ whole genome shotgun (WGS) entry which is preliminary data.</text>
</comment>